<dbReference type="Gene3D" id="1.10.10.10">
    <property type="entry name" value="Winged helix-like DNA-binding domain superfamily/Winged helix DNA-binding domain"/>
    <property type="match status" value="1"/>
</dbReference>
<organism evidence="2 3">
    <name type="scientific">Peterkaempfera bronchialis</name>
    <dbReference type="NCBI Taxonomy" id="2126346"/>
    <lineage>
        <taxon>Bacteria</taxon>
        <taxon>Bacillati</taxon>
        <taxon>Actinomycetota</taxon>
        <taxon>Actinomycetes</taxon>
        <taxon>Kitasatosporales</taxon>
        <taxon>Streptomycetaceae</taxon>
        <taxon>Peterkaempfera</taxon>
    </lineage>
</organism>
<dbReference type="PROSITE" id="PS50995">
    <property type="entry name" value="HTH_MARR_2"/>
    <property type="match status" value="1"/>
</dbReference>
<evidence type="ECO:0000313" key="3">
    <source>
        <dbReference type="Proteomes" id="UP000249340"/>
    </source>
</evidence>
<evidence type="ECO:0000259" key="1">
    <source>
        <dbReference type="PROSITE" id="PS50995"/>
    </source>
</evidence>
<feature type="domain" description="HTH marR-type" evidence="1">
    <location>
        <begin position="1"/>
        <end position="119"/>
    </location>
</feature>
<reference evidence="3" key="1">
    <citation type="submission" date="2018-07" db="EMBL/GenBank/DDBJ databases">
        <title>Streptacidiphilus bronchialis DSM 106435 chromosome.</title>
        <authorList>
            <person name="Batra D."/>
            <person name="Gulvik C.A."/>
        </authorList>
    </citation>
    <scope>NUCLEOTIDE SEQUENCE [LARGE SCALE GENOMIC DNA]</scope>
    <source>
        <strain evidence="3">DSM 106435</strain>
    </source>
</reference>
<evidence type="ECO:0000313" key="2">
    <source>
        <dbReference type="EMBL" id="AXI77316.1"/>
    </source>
</evidence>
<sequence length="121" mass="13209">MEDHDRRREVVDALGLSFIRIKALRHLAARPMTLRALAAELATDAPYTTVVVDDLARRALVERTPHPDDRRSKIVSVTATGRAAAEQADRILGTPPAPLLALDPADAATLDRIVAHLRSPH</sequence>
<dbReference type="AlphaFoldDB" id="A0A345SUB1"/>
<dbReference type="SMART" id="SM00347">
    <property type="entry name" value="HTH_MARR"/>
    <property type="match status" value="1"/>
</dbReference>
<accession>A0A345SUB1</accession>
<proteinExistence type="predicted"/>
<dbReference type="InterPro" id="IPR000835">
    <property type="entry name" value="HTH_MarR-typ"/>
</dbReference>
<dbReference type="InterPro" id="IPR039422">
    <property type="entry name" value="MarR/SlyA-like"/>
</dbReference>
<dbReference type="SUPFAM" id="SSF46785">
    <property type="entry name" value="Winged helix' DNA-binding domain"/>
    <property type="match status" value="1"/>
</dbReference>
<dbReference type="EMBL" id="CP031264">
    <property type="protein sequence ID" value="AXI77316.1"/>
    <property type="molecule type" value="Genomic_DNA"/>
</dbReference>
<dbReference type="InterPro" id="IPR036390">
    <property type="entry name" value="WH_DNA-bd_sf"/>
</dbReference>
<dbReference type="GO" id="GO:0003700">
    <property type="term" value="F:DNA-binding transcription factor activity"/>
    <property type="evidence" value="ECO:0007669"/>
    <property type="project" value="InterPro"/>
</dbReference>
<protein>
    <submittedName>
        <fullName evidence="2">MarR family transcriptional regulator</fullName>
    </submittedName>
</protein>
<dbReference type="Pfam" id="PF12802">
    <property type="entry name" value="MarR_2"/>
    <property type="match status" value="1"/>
</dbReference>
<dbReference type="GO" id="GO:0006950">
    <property type="term" value="P:response to stress"/>
    <property type="evidence" value="ECO:0007669"/>
    <property type="project" value="TreeGrafter"/>
</dbReference>
<keyword evidence="3" id="KW-1185">Reference proteome</keyword>
<dbReference type="PANTHER" id="PTHR33164:SF99">
    <property type="entry name" value="MARR FAMILY REGULATORY PROTEIN"/>
    <property type="match status" value="1"/>
</dbReference>
<dbReference type="PANTHER" id="PTHR33164">
    <property type="entry name" value="TRANSCRIPTIONAL REGULATOR, MARR FAMILY"/>
    <property type="match status" value="1"/>
</dbReference>
<dbReference type="KEGG" id="stri:C7M71_007540"/>
<dbReference type="OrthoDB" id="4807076at2"/>
<dbReference type="InterPro" id="IPR036388">
    <property type="entry name" value="WH-like_DNA-bd_sf"/>
</dbReference>
<dbReference type="Proteomes" id="UP000249340">
    <property type="component" value="Chromosome"/>
</dbReference>
<gene>
    <name evidence="2" type="ORF">C7M71_007540</name>
</gene>
<name>A0A345SUB1_9ACTN</name>